<keyword evidence="2" id="KW-1185">Reference proteome</keyword>
<evidence type="ECO:0000313" key="2">
    <source>
        <dbReference type="Proteomes" id="UP000789860"/>
    </source>
</evidence>
<gene>
    <name evidence="1" type="ORF">SCALOS_LOCUS1081</name>
</gene>
<organism evidence="1 2">
    <name type="scientific">Scutellospora calospora</name>
    <dbReference type="NCBI Taxonomy" id="85575"/>
    <lineage>
        <taxon>Eukaryota</taxon>
        <taxon>Fungi</taxon>
        <taxon>Fungi incertae sedis</taxon>
        <taxon>Mucoromycota</taxon>
        <taxon>Glomeromycotina</taxon>
        <taxon>Glomeromycetes</taxon>
        <taxon>Diversisporales</taxon>
        <taxon>Gigasporaceae</taxon>
        <taxon>Scutellospora</taxon>
    </lineage>
</organism>
<sequence length="70" mass="8392">MFQNENDGYVSVSISQLDHLYLNDTRVDTLITDKFLTRPNLSKRNEKQNKEKNNARKETYNMKEIWNVEI</sequence>
<proteinExistence type="predicted"/>
<evidence type="ECO:0000313" key="1">
    <source>
        <dbReference type="EMBL" id="CAG8448791.1"/>
    </source>
</evidence>
<dbReference type="Proteomes" id="UP000789860">
    <property type="component" value="Unassembled WGS sequence"/>
</dbReference>
<protein>
    <submittedName>
        <fullName evidence="1">1056_t:CDS:1</fullName>
    </submittedName>
</protein>
<name>A0ACA9K328_9GLOM</name>
<accession>A0ACA9K328</accession>
<reference evidence="1" key="1">
    <citation type="submission" date="2021-06" db="EMBL/GenBank/DDBJ databases">
        <authorList>
            <person name="Kallberg Y."/>
            <person name="Tangrot J."/>
            <person name="Rosling A."/>
        </authorList>
    </citation>
    <scope>NUCLEOTIDE SEQUENCE</scope>
    <source>
        <strain evidence="1">AU212A</strain>
    </source>
</reference>
<dbReference type="EMBL" id="CAJVPM010000650">
    <property type="protein sequence ID" value="CAG8448791.1"/>
    <property type="molecule type" value="Genomic_DNA"/>
</dbReference>
<comment type="caution">
    <text evidence="1">The sequence shown here is derived from an EMBL/GenBank/DDBJ whole genome shotgun (WGS) entry which is preliminary data.</text>
</comment>